<dbReference type="Proteomes" id="UP000748531">
    <property type="component" value="Unassembled WGS sequence"/>
</dbReference>
<organism evidence="1 2">
    <name type="scientific">Paragonimus heterotremus</name>
    <dbReference type="NCBI Taxonomy" id="100268"/>
    <lineage>
        <taxon>Eukaryota</taxon>
        <taxon>Metazoa</taxon>
        <taxon>Spiralia</taxon>
        <taxon>Lophotrochozoa</taxon>
        <taxon>Platyhelminthes</taxon>
        <taxon>Trematoda</taxon>
        <taxon>Digenea</taxon>
        <taxon>Plagiorchiida</taxon>
        <taxon>Troglotremata</taxon>
        <taxon>Troglotrematidae</taxon>
        <taxon>Paragonimus</taxon>
    </lineage>
</organism>
<accession>A0A8J4WCH9</accession>
<proteinExistence type="predicted"/>
<keyword evidence="2" id="KW-1185">Reference proteome</keyword>
<sequence>MSLVFCRHFRRPCCHFRTIKRNPRNVYGKKFCPIGSACRPISFQVILCFLTTQRSRFPILFSLLLLNVKFLIQLCSGHNKTSLFLSVFCSMYTC</sequence>
<name>A0A8J4WCH9_9TREM</name>
<dbReference type="EMBL" id="LUCH01018229">
    <property type="protein sequence ID" value="KAF5394536.1"/>
    <property type="molecule type" value="Genomic_DNA"/>
</dbReference>
<comment type="caution">
    <text evidence="1">The sequence shown here is derived from an EMBL/GenBank/DDBJ whole genome shotgun (WGS) entry which is preliminary data.</text>
</comment>
<protein>
    <submittedName>
        <fullName evidence="1">Uncharacterized protein</fullName>
    </submittedName>
</protein>
<evidence type="ECO:0000313" key="1">
    <source>
        <dbReference type="EMBL" id="KAF5394536.1"/>
    </source>
</evidence>
<evidence type="ECO:0000313" key="2">
    <source>
        <dbReference type="Proteomes" id="UP000748531"/>
    </source>
</evidence>
<reference evidence="1" key="1">
    <citation type="submission" date="2019-05" db="EMBL/GenBank/DDBJ databases">
        <title>Annotation for the trematode Paragonimus heterotremus.</title>
        <authorList>
            <person name="Choi Y.-J."/>
        </authorList>
    </citation>
    <scope>NUCLEOTIDE SEQUENCE</scope>
    <source>
        <strain evidence="1">LC</strain>
    </source>
</reference>
<gene>
    <name evidence="1" type="ORF">PHET_11207</name>
</gene>
<dbReference type="AlphaFoldDB" id="A0A8J4WCH9"/>